<feature type="transmembrane region" description="Helical" evidence="13">
    <location>
        <begin position="418"/>
        <end position="439"/>
    </location>
</feature>
<feature type="transmembrane region" description="Helical" evidence="13">
    <location>
        <begin position="91"/>
        <end position="111"/>
    </location>
</feature>
<feature type="transmembrane region" description="Helical" evidence="13">
    <location>
        <begin position="384"/>
        <end position="406"/>
    </location>
</feature>
<evidence type="ECO:0000313" key="15">
    <source>
        <dbReference type="EMBL" id="KAK7203946.1"/>
    </source>
</evidence>
<evidence type="ECO:0000256" key="2">
    <source>
        <dbReference type="ARBA" id="ARBA00004141"/>
    </source>
</evidence>
<keyword evidence="11" id="KW-0496">Mitochondrion</keyword>
<feature type="transmembrane region" description="Helical" evidence="13">
    <location>
        <begin position="493"/>
        <end position="513"/>
    </location>
</feature>
<comment type="subcellular location">
    <subcellularLocation>
        <location evidence="2">Membrane</location>
        <topology evidence="2">Multi-pass membrane protein</topology>
    </subcellularLocation>
    <subcellularLocation>
        <location evidence="3">Mitochondrion inner membrane</location>
        <topology evidence="3">Single-pass membrane protein</topology>
        <orientation evidence="3">Matrix side</orientation>
    </subcellularLocation>
</comment>
<evidence type="ECO:0000256" key="13">
    <source>
        <dbReference type="SAM" id="Phobius"/>
    </source>
</evidence>
<comment type="similarity">
    <text evidence="4">Belongs to the complex I NDUFB3 subunit family.</text>
</comment>
<comment type="function">
    <text evidence="1">Accessory subunit of the mitochondrial membrane respiratory chain NADH dehydrogenase (Complex I), that is believed not to be involved in catalysis. Complex I functions in the transfer of electrons from NADH to the respiratory chain. The immediate electron acceptor for the enzyme is believed to be ubiquinone.</text>
</comment>
<keyword evidence="16" id="KW-1185">Reference proteome</keyword>
<gene>
    <name evidence="15" type="ORF">BZA70DRAFT_299888</name>
</gene>
<evidence type="ECO:0000256" key="9">
    <source>
        <dbReference type="ARBA" id="ARBA00022982"/>
    </source>
</evidence>
<protein>
    <submittedName>
        <fullName evidence="15">Major facilitator superfamily domain-containing protein</fullName>
    </submittedName>
</protein>
<sequence length="520" mass="57991">MTKTRLSSDTAVDAEKLGSLQQDIKISDEHIENPLLIPDYRPGTDEERRLVWKIDLCLLPIIFVMYFLSYMDRINVGNAKVAGMEEYLNLSSGQYSIVLVIMIVFYVSAEIPLNMILSRSKPYIFMPIIMILWGCVTAAMTRIETYHQLLGCRVVVGMCEAGFAPGVLLMFSSWYKRSEQSMRFGIYISAPVISGAFGGLLSGAIMSGLDGAHGIAGWRWLFLIEGVLTVGVAALSAFILLGFPANSRYLSERERALAVTRLQYDSIVNNKPNEAQMTHWEAFKFAATNWRVWLMTLGYFIITGTSSMSYFYPTLVQSLGYTGTKIQYMTVPIYAVAFVFNLATSFIGDRKLRPYRGYINMFWLIILTICAVVVTACYNTKVRYTFLVFMTAAVWSSTAATLAYGSSTYAYMDREARAVALAIQNGVGTAATIYGAFLFPASDKPKYTMGFSVISALSFLGIFVFLALQILLPSEAWRYTGQFSRYNRLKGMFPGLGLGTGLFIAYCAFEQLVGFGDSHH</sequence>
<feature type="transmembrane region" description="Helical" evidence="13">
    <location>
        <begin position="360"/>
        <end position="378"/>
    </location>
</feature>
<keyword evidence="6" id="KW-0679">Respiratory chain</keyword>
<dbReference type="InterPro" id="IPR020846">
    <property type="entry name" value="MFS_dom"/>
</dbReference>
<dbReference type="PANTHER" id="PTHR43791:SF38">
    <property type="entry name" value="MAJOR FACILITATOR SUPERFAMILY (MFS) PROFILE DOMAIN-CONTAINING PROTEIN"/>
    <property type="match status" value="1"/>
</dbReference>
<evidence type="ECO:0000256" key="8">
    <source>
        <dbReference type="ARBA" id="ARBA00022792"/>
    </source>
</evidence>
<dbReference type="GeneID" id="90040188"/>
<feature type="transmembrane region" description="Helical" evidence="13">
    <location>
        <begin position="331"/>
        <end position="348"/>
    </location>
</feature>
<feature type="transmembrane region" description="Helical" evidence="13">
    <location>
        <begin position="184"/>
        <end position="206"/>
    </location>
</feature>
<evidence type="ECO:0000259" key="14">
    <source>
        <dbReference type="PROSITE" id="PS50850"/>
    </source>
</evidence>
<evidence type="ECO:0000313" key="16">
    <source>
        <dbReference type="Proteomes" id="UP001498771"/>
    </source>
</evidence>
<evidence type="ECO:0000256" key="1">
    <source>
        <dbReference type="ARBA" id="ARBA00003195"/>
    </source>
</evidence>
<evidence type="ECO:0000256" key="12">
    <source>
        <dbReference type="ARBA" id="ARBA00023136"/>
    </source>
</evidence>
<keyword evidence="5" id="KW-0813">Transport</keyword>
<evidence type="ECO:0000256" key="6">
    <source>
        <dbReference type="ARBA" id="ARBA00022660"/>
    </source>
</evidence>
<keyword evidence="7 13" id="KW-0812">Transmembrane</keyword>
<feature type="transmembrane region" description="Helical" evidence="13">
    <location>
        <begin position="123"/>
        <end position="143"/>
    </location>
</feature>
<dbReference type="InterPro" id="IPR012576">
    <property type="entry name" value="NDUFB3"/>
</dbReference>
<evidence type="ECO:0000256" key="4">
    <source>
        <dbReference type="ARBA" id="ARBA00005667"/>
    </source>
</evidence>
<feature type="transmembrane region" description="Helical" evidence="13">
    <location>
        <begin position="50"/>
        <end position="71"/>
    </location>
</feature>
<dbReference type="PANTHER" id="PTHR43791">
    <property type="entry name" value="PERMEASE-RELATED"/>
    <property type="match status" value="1"/>
</dbReference>
<reference evidence="15 16" key="1">
    <citation type="submission" date="2024-03" db="EMBL/GenBank/DDBJ databases">
        <title>Genome-scale model development and genomic sequencing of the oleaginous clade Lipomyces.</title>
        <authorList>
            <consortium name="Lawrence Berkeley National Laboratory"/>
            <person name="Czajka J.J."/>
            <person name="Han Y."/>
            <person name="Kim J."/>
            <person name="Mondo S.J."/>
            <person name="Hofstad B.A."/>
            <person name="Robles A."/>
            <person name="Haridas S."/>
            <person name="Riley R."/>
            <person name="LaButti K."/>
            <person name="Pangilinan J."/>
            <person name="Andreopoulos W."/>
            <person name="Lipzen A."/>
            <person name="Yan J."/>
            <person name="Wang M."/>
            <person name="Ng V."/>
            <person name="Grigoriev I.V."/>
            <person name="Spatafora J.W."/>
            <person name="Magnuson J.K."/>
            <person name="Baker S.E."/>
            <person name="Pomraning K.R."/>
        </authorList>
    </citation>
    <scope>NUCLEOTIDE SEQUENCE [LARGE SCALE GENOMIC DNA]</scope>
    <source>
        <strain evidence="15 16">Phaff 52-87</strain>
    </source>
</reference>
<comment type="caution">
    <text evidence="15">The sequence shown here is derived from an EMBL/GenBank/DDBJ whole genome shotgun (WGS) entry which is preliminary data.</text>
</comment>
<keyword evidence="9" id="KW-0249">Electron transport</keyword>
<feature type="transmembrane region" description="Helical" evidence="13">
    <location>
        <begin position="451"/>
        <end position="472"/>
    </location>
</feature>
<accession>A0ABR1F271</accession>
<evidence type="ECO:0000256" key="5">
    <source>
        <dbReference type="ARBA" id="ARBA00022448"/>
    </source>
</evidence>
<dbReference type="PROSITE" id="PS50850">
    <property type="entry name" value="MFS"/>
    <property type="match status" value="1"/>
</dbReference>
<dbReference type="SUPFAM" id="SSF103473">
    <property type="entry name" value="MFS general substrate transporter"/>
    <property type="match status" value="1"/>
</dbReference>
<feature type="transmembrane region" description="Helical" evidence="13">
    <location>
        <begin position="155"/>
        <end position="172"/>
    </location>
</feature>
<name>A0ABR1F271_9ASCO</name>
<organism evidence="15 16">
    <name type="scientific">Myxozyma melibiosi</name>
    <dbReference type="NCBI Taxonomy" id="54550"/>
    <lineage>
        <taxon>Eukaryota</taxon>
        <taxon>Fungi</taxon>
        <taxon>Dikarya</taxon>
        <taxon>Ascomycota</taxon>
        <taxon>Saccharomycotina</taxon>
        <taxon>Lipomycetes</taxon>
        <taxon>Lipomycetales</taxon>
        <taxon>Lipomycetaceae</taxon>
        <taxon>Myxozyma</taxon>
    </lineage>
</organism>
<dbReference type="Gene3D" id="1.20.1250.20">
    <property type="entry name" value="MFS general substrate transporter like domains"/>
    <property type="match status" value="2"/>
</dbReference>
<dbReference type="InterPro" id="IPR011701">
    <property type="entry name" value="MFS"/>
</dbReference>
<evidence type="ECO:0000256" key="7">
    <source>
        <dbReference type="ARBA" id="ARBA00022692"/>
    </source>
</evidence>
<proteinExistence type="inferred from homology"/>
<dbReference type="Pfam" id="PF07690">
    <property type="entry name" value="MFS_1"/>
    <property type="match status" value="1"/>
</dbReference>
<dbReference type="Proteomes" id="UP001498771">
    <property type="component" value="Unassembled WGS sequence"/>
</dbReference>
<dbReference type="InterPro" id="IPR036259">
    <property type="entry name" value="MFS_trans_sf"/>
</dbReference>
<dbReference type="RefSeq" id="XP_064766979.1">
    <property type="nucleotide sequence ID" value="XM_064914676.1"/>
</dbReference>
<keyword evidence="10 13" id="KW-1133">Transmembrane helix</keyword>
<feature type="transmembrane region" description="Helical" evidence="13">
    <location>
        <begin position="292"/>
        <end position="311"/>
    </location>
</feature>
<evidence type="ECO:0000256" key="10">
    <source>
        <dbReference type="ARBA" id="ARBA00022989"/>
    </source>
</evidence>
<feature type="domain" description="Major facilitator superfamily (MFS) profile" evidence="14">
    <location>
        <begin position="58"/>
        <end position="473"/>
    </location>
</feature>
<feature type="transmembrane region" description="Helical" evidence="13">
    <location>
        <begin position="218"/>
        <end position="243"/>
    </location>
</feature>
<keyword evidence="12 13" id="KW-0472">Membrane</keyword>
<keyword evidence="8" id="KW-0999">Mitochondrion inner membrane</keyword>
<dbReference type="Pfam" id="PF08122">
    <property type="entry name" value="NDUF_B12"/>
    <property type="match status" value="1"/>
</dbReference>
<evidence type="ECO:0000256" key="11">
    <source>
        <dbReference type="ARBA" id="ARBA00023128"/>
    </source>
</evidence>
<dbReference type="EMBL" id="JBBJBU010000010">
    <property type="protein sequence ID" value="KAK7203946.1"/>
    <property type="molecule type" value="Genomic_DNA"/>
</dbReference>
<evidence type="ECO:0000256" key="3">
    <source>
        <dbReference type="ARBA" id="ARBA00004298"/>
    </source>
</evidence>